<feature type="region of interest" description="Disordered" evidence="1">
    <location>
        <begin position="64"/>
        <end position="85"/>
    </location>
</feature>
<sequence length="114" mass="13370">MHCQIHFHSNRLEEEFITLRKLRNITGKPPPQTSFCNSTYNGGHKEFGKLILLFPTLRSMQKKRNRDEILSDGEKKEGKIINKKQKKGEKIKIKTLRPYPNKTCYDASLRTHIC</sequence>
<evidence type="ECO:0000256" key="1">
    <source>
        <dbReference type="SAM" id="MobiDB-lite"/>
    </source>
</evidence>
<accession>A0AAV4NBE0</accession>
<organism evidence="2 3">
    <name type="scientific">Caerostris extrusa</name>
    <name type="common">Bark spider</name>
    <name type="synonym">Caerostris bankana</name>
    <dbReference type="NCBI Taxonomy" id="172846"/>
    <lineage>
        <taxon>Eukaryota</taxon>
        <taxon>Metazoa</taxon>
        <taxon>Ecdysozoa</taxon>
        <taxon>Arthropoda</taxon>
        <taxon>Chelicerata</taxon>
        <taxon>Arachnida</taxon>
        <taxon>Araneae</taxon>
        <taxon>Araneomorphae</taxon>
        <taxon>Entelegynae</taxon>
        <taxon>Araneoidea</taxon>
        <taxon>Araneidae</taxon>
        <taxon>Caerostris</taxon>
    </lineage>
</organism>
<reference evidence="2 3" key="1">
    <citation type="submission" date="2021-06" db="EMBL/GenBank/DDBJ databases">
        <title>Caerostris extrusa draft genome.</title>
        <authorList>
            <person name="Kono N."/>
            <person name="Arakawa K."/>
        </authorList>
    </citation>
    <scope>NUCLEOTIDE SEQUENCE [LARGE SCALE GENOMIC DNA]</scope>
</reference>
<keyword evidence="3" id="KW-1185">Reference proteome</keyword>
<proteinExistence type="predicted"/>
<name>A0AAV4NBE0_CAEEX</name>
<gene>
    <name evidence="2" type="ORF">CEXT_156751</name>
</gene>
<dbReference type="AlphaFoldDB" id="A0AAV4NBE0"/>
<evidence type="ECO:0000313" key="2">
    <source>
        <dbReference type="EMBL" id="GIX81110.1"/>
    </source>
</evidence>
<protein>
    <submittedName>
        <fullName evidence="2">Uncharacterized protein</fullName>
    </submittedName>
</protein>
<comment type="caution">
    <text evidence="2">The sequence shown here is derived from an EMBL/GenBank/DDBJ whole genome shotgun (WGS) entry which is preliminary data.</text>
</comment>
<dbReference type="EMBL" id="BPLR01003097">
    <property type="protein sequence ID" value="GIX81110.1"/>
    <property type="molecule type" value="Genomic_DNA"/>
</dbReference>
<dbReference type="Proteomes" id="UP001054945">
    <property type="component" value="Unassembled WGS sequence"/>
</dbReference>
<evidence type="ECO:0000313" key="3">
    <source>
        <dbReference type="Proteomes" id="UP001054945"/>
    </source>
</evidence>
<feature type="compositionally biased region" description="Basic and acidic residues" evidence="1">
    <location>
        <begin position="65"/>
        <end position="80"/>
    </location>
</feature>